<evidence type="ECO:0000313" key="10">
    <source>
        <dbReference type="Proteomes" id="UP001265550"/>
    </source>
</evidence>
<comment type="caution">
    <text evidence="9">The sequence shown here is derived from an EMBL/GenBank/DDBJ whole genome shotgun (WGS) entry which is preliminary data.</text>
</comment>
<evidence type="ECO:0000256" key="1">
    <source>
        <dbReference type="ARBA" id="ARBA00022553"/>
    </source>
</evidence>
<dbReference type="SMART" id="SM00448">
    <property type="entry name" value="REC"/>
    <property type="match status" value="1"/>
</dbReference>
<evidence type="ECO:0000259" key="7">
    <source>
        <dbReference type="PROSITE" id="PS50043"/>
    </source>
</evidence>
<evidence type="ECO:0000256" key="3">
    <source>
        <dbReference type="ARBA" id="ARBA00023015"/>
    </source>
</evidence>
<dbReference type="Gene3D" id="3.40.50.2300">
    <property type="match status" value="1"/>
</dbReference>
<keyword evidence="4 9" id="KW-0238">DNA-binding</keyword>
<sequence>MTSTTDPVAAPPPAATQPVILVVDDAVDTLRMLGDALVAEGYVVLAARDAAEALERFEVAVPDGVLLDAVMPGMDGFEFCERIKATPTWSHVPIVFMTGLSESDQILRGFACGGVDYVVKPLRIPEVMARLATHVRNARVARLAQEAVDVAGMGTVVLDTQGRMAWRSPQATAWLDLAFGQGEGASQRAGEWLGSALNQPETTRDLGRQGRLLARHMGQGNLGEAMLLLTLMPPDSASASAQRLRDIALTPRETEVLSWLAKGKTNRDIADILGMSPRTVNKHLEHVFEKLGVETRSAAAAIAGRLLPQD</sequence>
<dbReference type="SUPFAM" id="SSF46894">
    <property type="entry name" value="C-terminal effector domain of the bipartite response regulators"/>
    <property type="match status" value="1"/>
</dbReference>
<gene>
    <name evidence="9" type="ORF">J2X09_004108</name>
</gene>
<dbReference type="InterPro" id="IPR036388">
    <property type="entry name" value="WH-like_DNA-bd_sf"/>
</dbReference>
<dbReference type="PROSITE" id="PS50110">
    <property type="entry name" value="RESPONSE_REGULATORY"/>
    <property type="match status" value="1"/>
</dbReference>
<evidence type="ECO:0000256" key="6">
    <source>
        <dbReference type="PROSITE-ProRule" id="PRU00169"/>
    </source>
</evidence>
<protein>
    <submittedName>
        <fullName evidence="9">DNA-binding NarL/FixJ family response regulator</fullName>
    </submittedName>
</protein>
<dbReference type="InterPro" id="IPR000792">
    <property type="entry name" value="Tscrpt_reg_LuxR_C"/>
</dbReference>
<dbReference type="PROSITE" id="PS50043">
    <property type="entry name" value="HTH_LUXR_2"/>
    <property type="match status" value="1"/>
</dbReference>
<organism evidence="9 10">
    <name type="scientific">Hydrogenophaga laconesensis</name>
    <dbReference type="NCBI Taxonomy" id="1805971"/>
    <lineage>
        <taxon>Bacteria</taxon>
        <taxon>Pseudomonadati</taxon>
        <taxon>Pseudomonadota</taxon>
        <taxon>Betaproteobacteria</taxon>
        <taxon>Burkholderiales</taxon>
        <taxon>Comamonadaceae</taxon>
        <taxon>Hydrogenophaga</taxon>
    </lineage>
</organism>
<keyword evidence="10" id="KW-1185">Reference proteome</keyword>
<dbReference type="Pfam" id="PF00196">
    <property type="entry name" value="GerE"/>
    <property type="match status" value="1"/>
</dbReference>
<dbReference type="CDD" id="cd06170">
    <property type="entry name" value="LuxR_C_like"/>
    <property type="match status" value="1"/>
</dbReference>
<keyword evidence="2" id="KW-0902">Two-component regulatory system</keyword>
<keyword evidence="3" id="KW-0805">Transcription regulation</keyword>
<dbReference type="RefSeq" id="WP_204735119.1">
    <property type="nucleotide sequence ID" value="NZ_JAVDWE010000013.1"/>
</dbReference>
<dbReference type="Pfam" id="PF00072">
    <property type="entry name" value="Response_reg"/>
    <property type="match status" value="1"/>
</dbReference>
<dbReference type="GO" id="GO:0003677">
    <property type="term" value="F:DNA binding"/>
    <property type="evidence" value="ECO:0007669"/>
    <property type="project" value="UniProtKB-KW"/>
</dbReference>
<dbReference type="InterPro" id="IPR016032">
    <property type="entry name" value="Sig_transdc_resp-reg_C-effctor"/>
</dbReference>
<keyword evidence="1 6" id="KW-0597">Phosphoprotein</keyword>
<dbReference type="PROSITE" id="PS00622">
    <property type="entry name" value="HTH_LUXR_1"/>
    <property type="match status" value="1"/>
</dbReference>
<evidence type="ECO:0000256" key="5">
    <source>
        <dbReference type="ARBA" id="ARBA00023163"/>
    </source>
</evidence>
<dbReference type="EMBL" id="JAVDWE010000013">
    <property type="protein sequence ID" value="MDR7096351.1"/>
    <property type="molecule type" value="Genomic_DNA"/>
</dbReference>
<evidence type="ECO:0000259" key="8">
    <source>
        <dbReference type="PROSITE" id="PS50110"/>
    </source>
</evidence>
<reference evidence="9 10" key="1">
    <citation type="submission" date="2023-07" db="EMBL/GenBank/DDBJ databases">
        <title>Sorghum-associated microbial communities from plants grown in Nebraska, USA.</title>
        <authorList>
            <person name="Schachtman D."/>
        </authorList>
    </citation>
    <scope>NUCLEOTIDE SEQUENCE [LARGE SCALE GENOMIC DNA]</scope>
    <source>
        <strain evidence="9 10">BE240</strain>
    </source>
</reference>
<feature type="modified residue" description="4-aspartylphosphate" evidence="6">
    <location>
        <position position="68"/>
    </location>
</feature>
<dbReference type="Proteomes" id="UP001265550">
    <property type="component" value="Unassembled WGS sequence"/>
</dbReference>
<dbReference type="PRINTS" id="PR00038">
    <property type="entry name" value="HTHLUXR"/>
</dbReference>
<evidence type="ECO:0000256" key="4">
    <source>
        <dbReference type="ARBA" id="ARBA00023125"/>
    </source>
</evidence>
<name>A0ABU1VFV8_9BURK</name>
<accession>A0ABU1VFV8</accession>
<evidence type="ECO:0000313" key="9">
    <source>
        <dbReference type="EMBL" id="MDR7096351.1"/>
    </source>
</evidence>
<dbReference type="PANTHER" id="PTHR48111:SF1">
    <property type="entry name" value="TWO-COMPONENT RESPONSE REGULATOR ORR33"/>
    <property type="match status" value="1"/>
</dbReference>
<proteinExistence type="predicted"/>
<dbReference type="InterPro" id="IPR039420">
    <property type="entry name" value="WalR-like"/>
</dbReference>
<dbReference type="Gene3D" id="1.10.10.10">
    <property type="entry name" value="Winged helix-like DNA-binding domain superfamily/Winged helix DNA-binding domain"/>
    <property type="match status" value="1"/>
</dbReference>
<evidence type="ECO:0000256" key="2">
    <source>
        <dbReference type="ARBA" id="ARBA00023012"/>
    </source>
</evidence>
<dbReference type="PANTHER" id="PTHR48111">
    <property type="entry name" value="REGULATOR OF RPOS"/>
    <property type="match status" value="1"/>
</dbReference>
<feature type="domain" description="Response regulatory" evidence="8">
    <location>
        <begin position="19"/>
        <end position="135"/>
    </location>
</feature>
<dbReference type="InterPro" id="IPR011006">
    <property type="entry name" value="CheY-like_superfamily"/>
</dbReference>
<dbReference type="InterPro" id="IPR001789">
    <property type="entry name" value="Sig_transdc_resp-reg_receiver"/>
</dbReference>
<feature type="domain" description="HTH luxR-type" evidence="7">
    <location>
        <begin position="242"/>
        <end position="307"/>
    </location>
</feature>
<keyword evidence="5" id="KW-0804">Transcription</keyword>
<dbReference type="SMART" id="SM00421">
    <property type="entry name" value="HTH_LUXR"/>
    <property type="match status" value="1"/>
</dbReference>
<dbReference type="SUPFAM" id="SSF52172">
    <property type="entry name" value="CheY-like"/>
    <property type="match status" value="1"/>
</dbReference>